<organism evidence="1 2">
    <name type="scientific">Stentor coeruleus</name>
    <dbReference type="NCBI Taxonomy" id="5963"/>
    <lineage>
        <taxon>Eukaryota</taxon>
        <taxon>Sar</taxon>
        <taxon>Alveolata</taxon>
        <taxon>Ciliophora</taxon>
        <taxon>Postciliodesmatophora</taxon>
        <taxon>Heterotrichea</taxon>
        <taxon>Heterotrichida</taxon>
        <taxon>Stentoridae</taxon>
        <taxon>Stentor</taxon>
    </lineage>
</organism>
<accession>A0A1R2BNN9</accession>
<proteinExistence type="predicted"/>
<gene>
    <name evidence="1" type="ORF">SteCoe_21808</name>
</gene>
<evidence type="ECO:0000313" key="1">
    <source>
        <dbReference type="EMBL" id="OMJ78378.1"/>
    </source>
</evidence>
<reference evidence="1 2" key="1">
    <citation type="submission" date="2016-11" db="EMBL/GenBank/DDBJ databases">
        <title>The macronuclear genome of Stentor coeruleus: a giant cell with tiny introns.</title>
        <authorList>
            <person name="Slabodnick M."/>
            <person name="Ruby J.G."/>
            <person name="Reiff S.B."/>
            <person name="Swart E.C."/>
            <person name="Gosai S."/>
            <person name="Prabakaran S."/>
            <person name="Witkowska E."/>
            <person name="Larue G.E."/>
            <person name="Fisher S."/>
            <person name="Freeman R.M."/>
            <person name="Gunawardena J."/>
            <person name="Chu W."/>
            <person name="Stover N.A."/>
            <person name="Gregory B.D."/>
            <person name="Nowacki M."/>
            <person name="Derisi J."/>
            <person name="Roy S.W."/>
            <person name="Marshall W.F."/>
            <person name="Sood P."/>
        </authorList>
    </citation>
    <scope>NUCLEOTIDE SEQUENCE [LARGE SCALE GENOMIC DNA]</scope>
    <source>
        <strain evidence="1">WM001</strain>
    </source>
</reference>
<name>A0A1R2BNN9_9CILI</name>
<dbReference type="Proteomes" id="UP000187209">
    <property type="component" value="Unassembled WGS sequence"/>
</dbReference>
<sequence>MKYYNPDSGVKHKKISPYHRYLNLFEFYGRRAKTSTKTFSSDFKRVFLRKIPEIIAKYDDFFKDISSICGKKLVYWSDVSHKRAQKFRELLNIFPNIVIKIKNFLKSFKDLMMVFEVSFNIKYIDKESERTINAINLLDLYLPIPPNLDEDNIDPAEVFIDFGHDKIDNPQKFEERKKIKTLFKKWRITKPLLVKVNS</sequence>
<protein>
    <submittedName>
        <fullName evidence="1">Uncharacterized protein</fullName>
    </submittedName>
</protein>
<keyword evidence="2" id="KW-1185">Reference proteome</keyword>
<dbReference type="AlphaFoldDB" id="A0A1R2BNN9"/>
<evidence type="ECO:0000313" key="2">
    <source>
        <dbReference type="Proteomes" id="UP000187209"/>
    </source>
</evidence>
<comment type="caution">
    <text evidence="1">The sequence shown here is derived from an EMBL/GenBank/DDBJ whole genome shotgun (WGS) entry which is preliminary data.</text>
</comment>
<dbReference type="EMBL" id="MPUH01000524">
    <property type="protein sequence ID" value="OMJ78378.1"/>
    <property type="molecule type" value="Genomic_DNA"/>
</dbReference>